<evidence type="ECO:0000313" key="11">
    <source>
        <dbReference type="EMBL" id="CUU59862.1"/>
    </source>
</evidence>
<dbReference type="Proteomes" id="UP000198802">
    <property type="component" value="Unassembled WGS sequence"/>
</dbReference>
<dbReference type="PROSITE" id="PS00977">
    <property type="entry name" value="FAD_G3PDH_1"/>
    <property type="match status" value="1"/>
</dbReference>
<name>A0A0S4QZ74_9ACTN</name>
<dbReference type="PANTHER" id="PTHR11985">
    <property type="entry name" value="GLYCEROL-3-PHOSPHATE DEHYDROGENASE"/>
    <property type="match status" value="1"/>
</dbReference>
<dbReference type="Gene3D" id="1.10.8.870">
    <property type="entry name" value="Alpha-glycerophosphate oxidase, cap domain"/>
    <property type="match status" value="1"/>
</dbReference>
<keyword evidence="3 7" id="KW-0285">Flavoprotein</keyword>
<evidence type="ECO:0000256" key="2">
    <source>
        <dbReference type="ARBA" id="ARBA00007330"/>
    </source>
</evidence>
<feature type="domain" description="Alpha-glycerophosphate oxidase C-terminal" evidence="10">
    <location>
        <begin position="439"/>
        <end position="532"/>
    </location>
</feature>
<dbReference type="EMBL" id="FAOZ01000032">
    <property type="protein sequence ID" value="CUU59862.1"/>
    <property type="molecule type" value="Genomic_DNA"/>
</dbReference>
<dbReference type="Gene3D" id="3.30.9.10">
    <property type="entry name" value="D-Amino Acid Oxidase, subunit A, domain 2"/>
    <property type="match status" value="1"/>
</dbReference>
<keyword evidence="6 7" id="KW-0560">Oxidoreductase</keyword>
<dbReference type="GO" id="GO:0006071">
    <property type="term" value="P:glycerol metabolic process"/>
    <property type="evidence" value="ECO:0007669"/>
    <property type="project" value="UniProtKB-KW"/>
</dbReference>
<sequence length="548" mass="57500">MTGLLERASLTAERRTRELAELAGGEVVDLLVVGGGVTGVGVALDAASRGLSVALVEARDLAFGTSRWSSKLVHGGLRYLASGDLRLARESAAEREILMRRTAPHLVHPLPIVLPLTPDVPATSALVTRAGLGFGDLLRRGVRTPSTVLPPPRRLSAVETLGMVPGLREAGLRGGLLYWDGQLVDDARLVVTIARTAAAFGARILTRVRVLTVRDDAGTGPDTDRGTGTRTATGAGVRSGGGLGPAPIAVQALDTLTGRHCRLRARAVVNATGVWAPGLAPEIRLRPSRGTHLVLPAAVFGGTPTALSVPIPGERNRYALVLPQGDGRVYVGLTDVPTDEVTELPVPDHQEITQLLNVVSGVLATPVDRADLLGVFAGLRPLLDGPDGRTADLSRRHTVHVGSNRMITVVGGKLTTYRRMAEDAVDAAVAQASLDAGPCRTGRLPLVGAASRRTLASVPAPRRLVARYGTQAPAVLELARHDPRLLEPITAGVDVTRAELVFAVLHEGALDEGDLLDRRTRIGLVPADRAAALDAARDALSYRAAHTS</sequence>
<evidence type="ECO:0000256" key="7">
    <source>
        <dbReference type="RuleBase" id="RU361217"/>
    </source>
</evidence>
<evidence type="ECO:0000259" key="10">
    <source>
        <dbReference type="Pfam" id="PF16901"/>
    </source>
</evidence>
<evidence type="ECO:0000256" key="6">
    <source>
        <dbReference type="ARBA" id="ARBA00023002"/>
    </source>
</evidence>
<keyword evidence="5" id="KW-0274">FAD</keyword>
<accession>A0A0S4QZ74</accession>
<evidence type="ECO:0000256" key="4">
    <source>
        <dbReference type="ARBA" id="ARBA00022798"/>
    </source>
</evidence>
<comment type="similarity">
    <text evidence="2 7">Belongs to the FAD-dependent glycerol-3-phosphate dehydrogenase family.</text>
</comment>
<dbReference type="GO" id="GO:0009331">
    <property type="term" value="C:glycerol-3-phosphate dehydrogenase (FAD) complex"/>
    <property type="evidence" value="ECO:0007669"/>
    <property type="project" value="UniProtKB-UniRule"/>
</dbReference>
<proteinExistence type="inferred from homology"/>
<organism evidence="11 12">
    <name type="scientific">Parafrankia irregularis</name>
    <dbReference type="NCBI Taxonomy" id="795642"/>
    <lineage>
        <taxon>Bacteria</taxon>
        <taxon>Bacillati</taxon>
        <taxon>Actinomycetota</taxon>
        <taxon>Actinomycetes</taxon>
        <taxon>Frankiales</taxon>
        <taxon>Frankiaceae</taxon>
        <taxon>Parafrankia</taxon>
    </lineage>
</organism>
<comment type="cofactor">
    <cofactor evidence="1 7">
        <name>FAD</name>
        <dbReference type="ChEBI" id="CHEBI:57692"/>
    </cofactor>
</comment>
<dbReference type="InterPro" id="IPR038299">
    <property type="entry name" value="DAO_C_sf"/>
</dbReference>
<reference evidence="12" key="1">
    <citation type="submission" date="2015-11" db="EMBL/GenBank/DDBJ databases">
        <authorList>
            <person name="Varghese N."/>
        </authorList>
    </citation>
    <scope>NUCLEOTIDE SEQUENCE [LARGE SCALE GENOMIC DNA]</scope>
    <source>
        <strain evidence="12">DSM 45899</strain>
    </source>
</reference>
<dbReference type="PANTHER" id="PTHR11985:SF35">
    <property type="entry name" value="ANAEROBIC GLYCEROL-3-PHOSPHATE DEHYDROGENASE SUBUNIT A"/>
    <property type="match status" value="1"/>
</dbReference>
<feature type="domain" description="FAD dependent oxidoreductase" evidence="9">
    <location>
        <begin position="29"/>
        <end position="417"/>
    </location>
</feature>
<evidence type="ECO:0000256" key="8">
    <source>
        <dbReference type="SAM" id="MobiDB-lite"/>
    </source>
</evidence>
<evidence type="ECO:0000313" key="12">
    <source>
        <dbReference type="Proteomes" id="UP000198802"/>
    </source>
</evidence>
<dbReference type="GO" id="GO:0046168">
    <property type="term" value="P:glycerol-3-phosphate catabolic process"/>
    <property type="evidence" value="ECO:0007669"/>
    <property type="project" value="TreeGrafter"/>
</dbReference>
<evidence type="ECO:0000256" key="1">
    <source>
        <dbReference type="ARBA" id="ARBA00001974"/>
    </source>
</evidence>
<dbReference type="InterPro" id="IPR006076">
    <property type="entry name" value="FAD-dep_OxRdtase"/>
</dbReference>
<gene>
    <name evidence="11" type="ORF">Ga0074812_13267</name>
</gene>
<dbReference type="PROSITE" id="PS00978">
    <property type="entry name" value="FAD_G3PDH_2"/>
    <property type="match status" value="1"/>
</dbReference>
<dbReference type="Gene3D" id="3.50.50.60">
    <property type="entry name" value="FAD/NAD(P)-binding domain"/>
    <property type="match status" value="1"/>
</dbReference>
<protein>
    <recommendedName>
        <fullName evidence="7">Glycerol-3-phosphate dehydrogenase</fullName>
        <ecNumber evidence="7">1.1.5.3</ecNumber>
    </recommendedName>
</protein>
<dbReference type="InterPro" id="IPR031656">
    <property type="entry name" value="DAO_C"/>
</dbReference>
<dbReference type="SUPFAM" id="SSF51905">
    <property type="entry name" value="FAD/NAD(P)-binding domain"/>
    <property type="match status" value="1"/>
</dbReference>
<dbReference type="Pfam" id="PF16901">
    <property type="entry name" value="DAO_C"/>
    <property type="match status" value="1"/>
</dbReference>
<feature type="region of interest" description="Disordered" evidence="8">
    <location>
        <begin position="217"/>
        <end position="240"/>
    </location>
</feature>
<dbReference type="GO" id="GO:0004368">
    <property type="term" value="F:glycerol-3-phosphate dehydrogenase (quinone) activity"/>
    <property type="evidence" value="ECO:0007669"/>
    <property type="project" value="UniProtKB-EC"/>
</dbReference>
<dbReference type="PRINTS" id="PR01001">
    <property type="entry name" value="FADG3PDH"/>
</dbReference>
<dbReference type="InterPro" id="IPR000447">
    <property type="entry name" value="G3P_DH_FAD-dep"/>
</dbReference>
<dbReference type="RefSeq" id="WP_091284262.1">
    <property type="nucleotide sequence ID" value="NZ_FAOZ01000032.1"/>
</dbReference>
<keyword evidence="4" id="KW-0319">Glycerol metabolism</keyword>
<evidence type="ECO:0000259" key="9">
    <source>
        <dbReference type="Pfam" id="PF01266"/>
    </source>
</evidence>
<comment type="catalytic activity">
    <reaction evidence="7">
        <text>a quinone + sn-glycerol 3-phosphate = dihydroxyacetone phosphate + a quinol</text>
        <dbReference type="Rhea" id="RHEA:18977"/>
        <dbReference type="ChEBI" id="CHEBI:24646"/>
        <dbReference type="ChEBI" id="CHEBI:57597"/>
        <dbReference type="ChEBI" id="CHEBI:57642"/>
        <dbReference type="ChEBI" id="CHEBI:132124"/>
        <dbReference type="EC" id="1.1.5.3"/>
    </reaction>
</comment>
<evidence type="ECO:0000256" key="3">
    <source>
        <dbReference type="ARBA" id="ARBA00022630"/>
    </source>
</evidence>
<dbReference type="InterPro" id="IPR036188">
    <property type="entry name" value="FAD/NAD-bd_sf"/>
</dbReference>
<dbReference type="AlphaFoldDB" id="A0A0S4QZ74"/>
<keyword evidence="12" id="KW-1185">Reference proteome</keyword>
<dbReference type="Pfam" id="PF01266">
    <property type="entry name" value="DAO"/>
    <property type="match status" value="1"/>
</dbReference>
<feature type="compositionally biased region" description="Basic and acidic residues" evidence="8">
    <location>
        <begin position="217"/>
        <end position="227"/>
    </location>
</feature>
<evidence type="ECO:0000256" key="5">
    <source>
        <dbReference type="ARBA" id="ARBA00022827"/>
    </source>
</evidence>
<dbReference type="EC" id="1.1.5.3" evidence="7"/>